<proteinExistence type="predicted"/>
<dbReference type="Proteomes" id="UP000245697">
    <property type="component" value="Unassembled WGS sequence"/>
</dbReference>
<keyword evidence="3" id="KW-1185">Reference proteome</keyword>
<dbReference type="AlphaFoldDB" id="A0A316FDH6"/>
<dbReference type="EMBL" id="QGGR01000008">
    <property type="protein sequence ID" value="PWK46931.1"/>
    <property type="molecule type" value="Genomic_DNA"/>
</dbReference>
<keyword evidence="1" id="KW-1133">Transmembrane helix</keyword>
<evidence type="ECO:0000256" key="1">
    <source>
        <dbReference type="SAM" id="Phobius"/>
    </source>
</evidence>
<organism evidence="2 3">
    <name type="scientific">Actinoplanes xinjiangensis</name>
    <dbReference type="NCBI Taxonomy" id="512350"/>
    <lineage>
        <taxon>Bacteria</taxon>
        <taxon>Bacillati</taxon>
        <taxon>Actinomycetota</taxon>
        <taxon>Actinomycetes</taxon>
        <taxon>Micromonosporales</taxon>
        <taxon>Micromonosporaceae</taxon>
        <taxon>Actinoplanes</taxon>
    </lineage>
</organism>
<reference evidence="2 3" key="1">
    <citation type="submission" date="2018-05" db="EMBL/GenBank/DDBJ databases">
        <title>Genomic Encyclopedia of Archaeal and Bacterial Type Strains, Phase II (KMG-II): from individual species to whole genera.</title>
        <authorList>
            <person name="Goeker M."/>
        </authorList>
    </citation>
    <scope>NUCLEOTIDE SEQUENCE [LARGE SCALE GENOMIC DNA]</scope>
    <source>
        <strain evidence="2 3">DSM 45184</strain>
    </source>
</reference>
<dbReference type="OrthoDB" id="9958404at2"/>
<accession>A0A316FDH6</accession>
<gene>
    <name evidence="2" type="ORF">BC793_10845</name>
</gene>
<sequence>MILFVVMMALLGGTTWLAMNQSIARDAVLNHRLTAIGLTLCLASGLIAVVASAVASR</sequence>
<comment type="caution">
    <text evidence="2">The sequence shown here is derived from an EMBL/GenBank/DDBJ whole genome shotgun (WGS) entry which is preliminary data.</text>
</comment>
<feature type="transmembrane region" description="Helical" evidence="1">
    <location>
        <begin position="34"/>
        <end position="55"/>
    </location>
</feature>
<evidence type="ECO:0000313" key="3">
    <source>
        <dbReference type="Proteomes" id="UP000245697"/>
    </source>
</evidence>
<dbReference type="RefSeq" id="WP_158319311.1">
    <property type="nucleotide sequence ID" value="NZ_BONA01000049.1"/>
</dbReference>
<name>A0A316FDH6_9ACTN</name>
<protein>
    <submittedName>
        <fullName evidence="2">Uncharacterized protein</fullName>
    </submittedName>
</protein>
<keyword evidence="1" id="KW-0812">Transmembrane</keyword>
<evidence type="ECO:0000313" key="2">
    <source>
        <dbReference type="EMBL" id="PWK46931.1"/>
    </source>
</evidence>
<keyword evidence="1" id="KW-0472">Membrane</keyword>